<proteinExistence type="predicted"/>
<reference evidence="3" key="2">
    <citation type="submission" date="2025-08" db="UniProtKB">
        <authorList>
            <consortium name="RefSeq"/>
        </authorList>
    </citation>
    <scope>IDENTIFICATION</scope>
    <source>
        <tissue evidence="3">Blood</tissue>
    </source>
</reference>
<name>A0ABM3NDX3_ACIJB</name>
<keyword evidence="2" id="KW-1185">Reference proteome</keyword>
<gene>
    <name evidence="3" type="primary">LOC128311449</name>
</gene>
<dbReference type="GeneID" id="128311449"/>
<organism evidence="2 3">
    <name type="scientific">Acinonyx jubatus</name>
    <name type="common">Cheetah</name>
    <dbReference type="NCBI Taxonomy" id="32536"/>
    <lineage>
        <taxon>Eukaryota</taxon>
        <taxon>Metazoa</taxon>
        <taxon>Chordata</taxon>
        <taxon>Craniata</taxon>
        <taxon>Vertebrata</taxon>
        <taxon>Euteleostomi</taxon>
        <taxon>Mammalia</taxon>
        <taxon>Eutheria</taxon>
        <taxon>Laurasiatheria</taxon>
        <taxon>Carnivora</taxon>
        <taxon>Feliformia</taxon>
        <taxon>Felidae</taxon>
        <taxon>Felinae</taxon>
        <taxon>Acinonyx</taxon>
    </lineage>
</organism>
<feature type="region of interest" description="Disordered" evidence="1">
    <location>
        <begin position="1"/>
        <end position="20"/>
    </location>
</feature>
<feature type="compositionally biased region" description="Basic and acidic residues" evidence="1">
    <location>
        <begin position="142"/>
        <end position="165"/>
    </location>
</feature>
<feature type="region of interest" description="Disordered" evidence="1">
    <location>
        <begin position="129"/>
        <end position="184"/>
    </location>
</feature>
<dbReference type="RefSeq" id="XP_053057636.1">
    <property type="nucleotide sequence ID" value="XM_053201661.1"/>
</dbReference>
<sequence length="331" mass="35824">MHVTARRIRPSRFGASPGRLAQRALGRLPLRRLTPHPAAWQSPGLLPLCPKSATPRPSSRPPDAQDQGRQTPLPTTRARGFPQLTAPAGPSLAPLPTRGGRGGSLPPLPQGPHLRAWRSPRFLSLLTGVGSGQAEPHAPHAPKTEGQPRHVREPCLGSPRDDRTGRPRPGPDVWGEKPLSPSSGSSPWLWALAEPLSSLELSSLAAAQAPPLPDNFEVDVRKHGWPSAPGRRRVDAGRRFSGLHSGRRQQPKLCSHLDIYRTLNMPPPINQEPSLGVRNNGGEEEGDYSFEVSSQALCLQVISLISALTHQSLSNKRKRSGLSCKLKIFST</sequence>
<protein>
    <submittedName>
        <fullName evidence="3">Uncharacterized protein LOC128311449</fullName>
    </submittedName>
</protein>
<dbReference type="Proteomes" id="UP001652583">
    <property type="component" value="Chromosome X"/>
</dbReference>
<evidence type="ECO:0000313" key="3">
    <source>
        <dbReference type="RefSeq" id="XP_053057636.1"/>
    </source>
</evidence>
<reference evidence="2" key="1">
    <citation type="submission" date="2025-05" db="UniProtKB">
        <authorList>
            <consortium name="RefSeq"/>
        </authorList>
    </citation>
    <scope>NUCLEOTIDE SEQUENCE [LARGE SCALE GENOMIC DNA]</scope>
</reference>
<feature type="region of interest" description="Disordered" evidence="1">
    <location>
        <begin position="35"/>
        <end position="115"/>
    </location>
</feature>
<feature type="compositionally biased region" description="Basic residues" evidence="1">
    <location>
        <begin position="1"/>
        <end position="10"/>
    </location>
</feature>
<feature type="region of interest" description="Disordered" evidence="1">
    <location>
        <begin position="215"/>
        <end position="234"/>
    </location>
</feature>
<evidence type="ECO:0000313" key="2">
    <source>
        <dbReference type="Proteomes" id="UP001652583"/>
    </source>
</evidence>
<evidence type="ECO:0000256" key="1">
    <source>
        <dbReference type="SAM" id="MobiDB-lite"/>
    </source>
</evidence>
<accession>A0ABM3NDX3</accession>